<proteinExistence type="predicted"/>
<comment type="caution">
    <text evidence="2">The sequence shown here is derived from an EMBL/GenBank/DDBJ whole genome shotgun (WGS) entry which is preliminary data.</text>
</comment>
<keyword evidence="3" id="KW-1185">Reference proteome</keyword>
<feature type="compositionally biased region" description="Low complexity" evidence="1">
    <location>
        <begin position="10"/>
        <end position="19"/>
    </location>
</feature>
<evidence type="ECO:0000313" key="3">
    <source>
        <dbReference type="Proteomes" id="UP000299102"/>
    </source>
</evidence>
<dbReference type="AlphaFoldDB" id="A0A4C2A078"/>
<reference evidence="2 3" key="1">
    <citation type="journal article" date="2019" name="Commun. Biol.">
        <title>The bagworm genome reveals a unique fibroin gene that provides high tensile strength.</title>
        <authorList>
            <person name="Kono N."/>
            <person name="Nakamura H."/>
            <person name="Ohtoshi R."/>
            <person name="Tomita M."/>
            <person name="Numata K."/>
            <person name="Arakawa K."/>
        </authorList>
    </citation>
    <scope>NUCLEOTIDE SEQUENCE [LARGE SCALE GENOMIC DNA]</scope>
</reference>
<gene>
    <name evidence="2" type="ORF">EVAR_63088_1</name>
</gene>
<evidence type="ECO:0000256" key="1">
    <source>
        <dbReference type="SAM" id="MobiDB-lite"/>
    </source>
</evidence>
<accession>A0A4C2A078</accession>
<name>A0A4C2A078_EUMVA</name>
<protein>
    <submittedName>
        <fullName evidence="2">Uncharacterized protein</fullName>
    </submittedName>
</protein>
<organism evidence="2 3">
    <name type="scientific">Eumeta variegata</name>
    <name type="common">Bagworm moth</name>
    <name type="synonym">Eumeta japonica</name>
    <dbReference type="NCBI Taxonomy" id="151549"/>
    <lineage>
        <taxon>Eukaryota</taxon>
        <taxon>Metazoa</taxon>
        <taxon>Ecdysozoa</taxon>
        <taxon>Arthropoda</taxon>
        <taxon>Hexapoda</taxon>
        <taxon>Insecta</taxon>
        <taxon>Pterygota</taxon>
        <taxon>Neoptera</taxon>
        <taxon>Endopterygota</taxon>
        <taxon>Lepidoptera</taxon>
        <taxon>Glossata</taxon>
        <taxon>Ditrysia</taxon>
        <taxon>Tineoidea</taxon>
        <taxon>Psychidae</taxon>
        <taxon>Oiketicinae</taxon>
        <taxon>Eumeta</taxon>
    </lineage>
</organism>
<feature type="region of interest" description="Disordered" evidence="1">
    <location>
        <begin position="1"/>
        <end position="39"/>
    </location>
</feature>
<evidence type="ECO:0000313" key="2">
    <source>
        <dbReference type="EMBL" id="GBP92609.1"/>
    </source>
</evidence>
<sequence>MFSPQWSLMSTTKKLSSTKGVRRPLKASDKQRHGQSPCRGTSERLKVLVQKSFEPPALLSLCASCQIFHLQRRGKKKVPPSLSEGLK</sequence>
<dbReference type="EMBL" id="BGZK01002290">
    <property type="protein sequence ID" value="GBP92609.1"/>
    <property type="molecule type" value="Genomic_DNA"/>
</dbReference>
<dbReference type="Proteomes" id="UP000299102">
    <property type="component" value="Unassembled WGS sequence"/>
</dbReference>